<dbReference type="AlphaFoldDB" id="A0A1C3EI04"/>
<feature type="signal peptide" evidence="2">
    <location>
        <begin position="1"/>
        <end position="20"/>
    </location>
</feature>
<protein>
    <recommendedName>
        <fullName evidence="5">DMT family transporter</fullName>
    </recommendedName>
</protein>
<dbReference type="OrthoDB" id="7864805at2"/>
<dbReference type="STRING" id="1841610.A6X21_20660"/>
<evidence type="ECO:0000256" key="1">
    <source>
        <dbReference type="SAM" id="Phobius"/>
    </source>
</evidence>
<keyword evidence="1" id="KW-0472">Membrane</keyword>
<feature type="chain" id="PRO_5008673104" description="DMT family transporter" evidence="2">
    <location>
        <begin position="21"/>
        <end position="147"/>
    </location>
</feature>
<dbReference type="EMBL" id="LYDR01000063">
    <property type="protein sequence ID" value="ODA32872.1"/>
    <property type="molecule type" value="Genomic_DNA"/>
</dbReference>
<dbReference type="InterPro" id="IPR006750">
    <property type="entry name" value="YdcZ"/>
</dbReference>
<evidence type="ECO:0000313" key="3">
    <source>
        <dbReference type="EMBL" id="ODA32872.1"/>
    </source>
</evidence>
<gene>
    <name evidence="3" type="ORF">A6X21_20660</name>
</gene>
<dbReference type="Proteomes" id="UP000094828">
    <property type="component" value="Unassembled WGS sequence"/>
</dbReference>
<evidence type="ECO:0000256" key="2">
    <source>
        <dbReference type="SAM" id="SignalP"/>
    </source>
</evidence>
<dbReference type="RefSeq" id="WP_068847501.1">
    <property type="nucleotide sequence ID" value="NZ_LYDR01000063.1"/>
</dbReference>
<organism evidence="3 4">
    <name type="scientific">Planctopirus hydrillae</name>
    <dbReference type="NCBI Taxonomy" id="1841610"/>
    <lineage>
        <taxon>Bacteria</taxon>
        <taxon>Pseudomonadati</taxon>
        <taxon>Planctomycetota</taxon>
        <taxon>Planctomycetia</taxon>
        <taxon>Planctomycetales</taxon>
        <taxon>Planctomycetaceae</taxon>
        <taxon>Planctopirus</taxon>
    </lineage>
</organism>
<reference evidence="3 4" key="1">
    <citation type="submission" date="2016-05" db="EMBL/GenBank/DDBJ databases">
        <title>Genomic and physiological characterization of Planctopirus sp. isolated from fresh water lake.</title>
        <authorList>
            <person name="Subhash Y."/>
            <person name="Ramana C."/>
        </authorList>
    </citation>
    <scope>NUCLEOTIDE SEQUENCE [LARGE SCALE GENOMIC DNA]</scope>
    <source>
        <strain evidence="3 4">JC280</strain>
    </source>
</reference>
<comment type="caution">
    <text evidence="3">The sequence shown here is derived from an EMBL/GenBank/DDBJ whole genome shotgun (WGS) entry which is preliminary data.</text>
</comment>
<feature type="transmembrane region" description="Helical" evidence="1">
    <location>
        <begin position="125"/>
        <end position="146"/>
    </location>
</feature>
<dbReference type="PANTHER" id="PTHR34821:SF2">
    <property type="entry name" value="INNER MEMBRANE PROTEIN YDCZ"/>
    <property type="match status" value="1"/>
</dbReference>
<dbReference type="Pfam" id="PF04657">
    <property type="entry name" value="DMT_YdcZ"/>
    <property type="match status" value="1"/>
</dbReference>
<evidence type="ECO:0008006" key="5">
    <source>
        <dbReference type="Google" id="ProtNLM"/>
    </source>
</evidence>
<feature type="transmembrane region" description="Helical" evidence="1">
    <location>
        <begin position="36"/>
        <end position="56"/>
    </location>
</feature>
<keyword evidence="1" id="KW-0812">Transmembrane</keyword>
<name>A0A1C3EI04_9PLAN</name>
<evidence type="ECO:0000313" key="4">
    <source>
        <dbReference type="Proteomes" id="UP000094828"/>
    </source>
</evidence>
<sequence length="147" mass="15861">MHSWLYLLAVIAGAATAVQAAVNTQLKGHVPVPMQATLISFSTGAVVSLLYCLLTRAPTPDWSRLSQAPWWAWTGGTLGTLFVWSSMTVAPRLGIAQMVTIVLFGQMLTALLVDHFGLLGMQAIPLSFTRILGAVFVLSGMALFTWR</sequence>
<keyword evidence="1" id="KW-1133">Transmembrane helix</keyword>
<dbReference type="PANTHER" id="PTHR34821">
    <property type="entry name" value="INNER MEMBRANE PROTEIN YDCZ"/>
    <property type="match status" value="1"/>
</dbReference>
<proteinExistence type="predicted"/>
<keyword evidence="4" id="KW-1185">Reference proteome</keyword>
<accession>A0A1C3EI04</accession>
<feature type="transmembrane region" description="Helical" evidence="1">
    <location>
        <begin position="93"/>
        <end position="113"/>
    </location>
</feature>
<dbReference type="GO" id="GO:0005886">
    <property type="term" value="C:plasma membrane"/>
    <property type="evidence" value="ECO:0007669"/>
    <property type="project" value="TreeGrafter"/>
</dbReference>
<keyword evidence="2" id="KW-0732">Signal</keyword>